<dbReference type="Gene3D" id="2.60.120.200">
    <property type="match status" value="1"/>
</dbReference>
<dbReference type="PROSITE" id="PS51318">
    <property type="entry name" value="TAT"/>
    <property type="match status" value="1"/>
</dbReference>
<sequence length="306" mass="33503">MSEQAINRRRLLASAAAVGGLSLGLSLVPGAARAASEATARGRRSAATWENIIEKSSFGSSTAFSQEWNPLYPWDGDADTHNGAARMNAGQISLSGGVLTLTATRLAAPDGTSPHEPLAPLWYRSGAVHAKEQILVDDQFPEYDIEGEFRTQTGTGIWPAFWTTGTWPAWPPETDILEYVGNRTNLFNTWNKTPSGDEGEEPNGDAYVTRAKISGHEPDSWHKYRVWMSKDGDDVLLDYYFDGVYQATHRGVGWAGVPQWLIINLQMGSWASGVEPGDPGWSDQPGPSGSTYFRARNVWAGRTRAW</sequence>
<evidence type="ECO:0000313" key="4">
    <source>
        <dbReference type="EMBL" id="GAA3549181.1"/>
    </source>
</evidence>
<organism evidence="4 5">
    <name type="scientific">Nonomuraea rosea</name>
    <dbReference type="NCBI Taxonomy" id="638574"/>
    <lineage>
        <taxon>Bacteria</taxon>
        <taxon>Bacillati</taxon>
        <taxon>Actinomycetota</taxon>
        <taxon>Actinomycetes</taxon>
        <taxon>Streptosporangiales</taxon>
        <taxon>Streptosporangiaceae</taxon>
        <taxon>Nonomuraea</taxon>
    </lineage>
</organism>
<gene>
    <name evidence="4" type="ORF">GCM10022419_031910</name>
</gene>
<dbReference type="InterPro" id="IPR000757">
    <property type="entry name" value="Beta-glucanase-like"/>
</dbReference>
<dbReference type="Proteomes" id="UP001500630">
    <property type="component" value="Unassembled WGS sequence"/>
</dbReference>
<protein>
    <recommendedName>
        <fullName evidence="3">GH16 domain-containing protein</fullName>
    </recommendedName>
</protein>
<evidence type="ECO:0000259" key="3">
    <source>
        <dbReference type="PROSITE" id="PS51762"/>
    </source>
</evidence>
<accession>A0ABP6WDD3</accession>
<dbReference type="InterPro" id="IPR050546">
    <property type="entry name" value="Glycosyl_Hydrlase_16"/>
</dbReference>
<dbReference type="PANTHER" id="PTHR10963">
    <property type="entry name" value="GLYCOSYL HYDROLASE-RELATED"/>
    <property type="match status" value="1"/>
</dbReference>
<dbReference type="Pfam" id="PF00722">
    <property type="entry name" value="Glyco_hydro_16"/>
    <property type="match status" value="1"/>
</dbReference>
<proteinExistence type="inferred from homology"/>
<comment type="caution">
    <text evidence="4">The sequence shown here is derived from an EMBL/GenBank/DDBJ whole genome shotgun (WGS) entry which is preliminary data.</text>
</comment>
<evidence type="ECO:0000256" key="2">
    <source>
        <dbReference type="SAM" id="SignalP"/>
    </source>
</evidence>
<feature type="chain" id="PRO_5045510482" description="GH16 domain-containing protein" evidence="2">
    <location>
        <begin position="35"/>
        <end position="306"/>
    </location>
</feature>
<dbReference type="InterPro" id="IPR006311">
    <property type="entry name" value="TAT_signal"/>
</dbReference>
<dbReference type="PROSITE" id="PS51762">
    <property type="entry name" value="GH16_2"/>
    <property type="match status" value="1"/>
</dbReference>
<comment type="similarity">
    <text evidence="1">Belongs to the glycosyl hydrolase 16 family.</text>
</comment>
<keyword evidence="2" id="KW-0732">Signal</keyword>
<evidence type="ECO:0000256" key="1">
    <source>
        <dbReference type="ARBA" id="ARBA00006865"/>
    </source>
</evidence>
<reference evidence="5" key="1">
    <citation type="journal article" date="2019" name="Int. J. Syst. Evol. Microbiol.">
        <title>The Global Catalogue of Microorganisms (GCM) 10K type strain sequencing project: providing services to taxonomists for standard genome sequencing and annotation.</title>
        <authorList>
            <consortium name="The Broad Institute Genomics Platform"/>
            <consortium name="The Broad Institute Genome Sequencing Center for Infectious Disease"/>
            <person name="Wu L."/>
            <person name="Ma J."/>
        </authorList>
    </citation>
    <scope>NUCLEOTIDE SEQUENCE [LARGE SCALE GENOMIC DNA]</scope>
    <source>
        <strain evidence="5">JCM 17326</strain>
    </source>
</reference>
<dbReference type="RefSeq" id="WP_345562409.1">
    <property type="nucleotide sequence ID" value="NZ_BAABDQ010000005.1"/>
</dbReference>
<evidence type="ECO:0000313" key="5">
    <source>
        <dbReference type="Proteomes" id="UP001500630"/>
    </source>
</evidence>
<keyword evidence="5" id="KW-1185">Reference proteome</keyword>
<feature type="domain" description="GH16" evidence="3">
    <location>
        <begin position="47"/>
        <end position="301"/>
    </location>
</feature>
<dbReference type="PANTHER" id="PTHR10963:SF55">
    <property type="entry name" value="GLYCOSIDE HYDROLASE FAMILY 16 PROTEIN"/>
    <property type="match status" value="1"/>
</dbReference>
<name>A0ABP6WDD3_9ACTN</name>
<dbReference type="SUPFAM" id="SSF49899">
    <property type="entry name" value="Concanavalin A-like lectins/glucanases"/>
    <property type="match status" value="1"/>
</dbReference>
<dbReference type="InterPro" id="IPR013320">
    <property type="entry name" value="ConA-like_dom_sf"/>
</dbReference>
<feature type="signal peptide" evidence="2">
    <location>
        <begin position="1"/>
        <end position="34"/>
    </location>
</feature>
<dbReference type="EMBL" id="BAABDQ010000005">
    <property type="protein sequence ID" value="GAA3549181.1"/>
    <property type="molecule type" value="Genomic_DNA"/>
</dbReference>